<feature type="non-terminal residue" evidence="2">
    <location>
        <position position="1"/>
    </location>
</feature>
<evidence type="ECO:0000313" key="2">
    <source>
        <dbReference type="EMBL" id="CAF5107274.1"/>
    </source>
</evidence>
<dbReference type="AlphaFoldDB" id="A0A8S3F8H7"/>
<dbReference type="Proteomes" id="UP000681967">
    <property type="component" value="Unassembled WGS sequence"/>
</dbReference>
<reference evidence="2" key="1">
    <citation type="submission" date="2021-02" db="EMBL/GenBank/DDBJ databases">
        <authorList>
            <person name="Nowell W R."/>
        </authorList>
    </citation>
    <scope>NUCLEOTIDE SEQUENCE</scope>
</reference>
<sequence>MNLHLYLNTNEKSKQQLRSTNQDEYSTMKTEKYSVGYVSIVSLSSTIPNVSETMAHRELGLMSNPLSIKNQFDKSFNEDDEYAEEEELNSELEDSDLEFISKNKQKFNPNIIRNKLIQMFKRKSISSITLNKTPRTIATTTGTNILNSDHSHAKFKLNRQSDIEEEDDPPSDMSDSTIPVDQWSIESVPKPGFTPVEQLQVLKIASETKPENEPYSV</sequence>
<feature type="region of interest" description="Disordered" evidence="1">
    <location>
        <begin position="158"/>
        <end position="191"/>
    </location>
</feature>
<protein>
    <submittedName>
        <fullName evidence="2">Uncharacterized protein</fullName>
    </submittedName>
</protein>
<accession>A0A8S3F8H7</accession>
<comment type="caution">
    <text evidence="2">The sequence shown here is derived from an EMBL/GenBank/DDBJ whole genome shotgun (WGS) entry which is preliminary data.</text>
</comment>
<dbReference type="EMBL" id="CAJOBH010240430">
    <property type="protein sequence ID" value="CAF5107274.1"/>
    <property type="molecule type" value="Genomic_DNA"/>
</dbReference>
<evidence type="ECO:0000313" key="3">
    <source>
        <dbReference type="Proteomes" id="UP000681967"/>
    </source>
</evidence>
<name>A0A8S3F8H7_9BILA</name>
<proteinExistence type="predicted"/>
<evidence type="ECO:0000256" key="1">
    <source>
        <dbReference type="SAM" id="MobiDB-lite"/>
    </source>
</evidence>
<organism evidence="2 3">
    <name type="scientific">Rotaria magnacalcarata</name>
    <dbReference type="NCBI Taxonomy" id="392030"/>
    <lineage>
        <taxon>Eukaryota</taxon>
        <taxon>Metazoa</taxon>
        <taxon>Spiralia</taxon>
        <taxon>Gnathifera</taxon>
        <taxon>Rotifera</taxon>
        <taxon>Eurotatoria</taxon>
        <taxon>Bdelloidea</taxon>
        <taxon>Philodinida</taxon>
        <taxon>Philodinidae</taxon>
        <taxon>Rotaria</taxon>
    </lineage>
</organism>
<gene>
    <name evidence="2" type="ORF">BYL167_LOCUS65171</name>
</gene>